<evidence type="ECO:0000256" key="2">
    <source>
        <dbReference type="SAM" id="MobiDB-lite"/>
    </source>
</evidence>
<feature type="transmembrane region" description="Helical" evidence="3">
    <location>
        <begin position="139"/>
        <end position="159"/>
    </location>
</feature>
<keyword evidence="3" id="KW-0812">Transmembrane</keyword>
<dbReference type="PANTHER" id="PTHR40903">
    <property type="entry name" value="GLYCINE-RICH CELL WALL STRUCTURAL PROTEIN 1-LIKE"/>
    <property type="match status" value="1"/>
</dbReference>
<name>A0ABU0CPM7_9BACI</name>
<dbReference type="Proteomes" id="UP001232445">
    <property type="component" value="Unassembled WGS sequence"/>
</dbReference>
<feature type="coiled-coil region" evidence="1">
    <location>
        <begin position="278"/>
        <end position="348"/>
    </location>
</feature>
<sequence>MFTRREDELYRLLSPIRKRLIYRLIWNISWRVIPVALGLGCGILVLSRVIPLTQAKLFLWLVVLLSAAAVFMATWTQRPTYRQAAREADQRGLNESVMTAWQYGADPSPIARQQKKDAIEQLRHHLPAILKQMPVLKVAGTRLIVSGSLLATLMLLMVLPNPMDDVLYERQITQEATDEATQKLEEAKQDIKQSGQLTAEQQEDLIQKLEDLQQQLQERQSLSENINNIEQASTELAALADRERLRQDALQHMYQAVQQAAANAQPVDMDVLQGALSAEQLELLAEELKALQNRLEALAAEGQQANQNAVTDLLQQQLSHSGQFAAQAAQLASQLSEAQTVLAQAQQLLAGEVTSSGTWAANPSQPASQQGGSSASPPSSTSGQPGSGSAGSGHAEQQGQGNSQGEGQSGSTGEGTAQGSGTQGSGGGAGGGGTGGSGSGPGGSGAGLGAGSRQLVSVPSERIAGQGDHQATIGGPTGEGENGERLTRQSYGASGTVTPYREVYQQYEHYVREQLQSGHIPPAYEDVVKRYFSQIEP</sequence>
<keyword evidence="3" id="KW-1133">Transmembrane helix</keyword>
<proteinExistence type="predicted"/>
<accession>A0ABU0CPM7</accession>
<keyword evidence="5" id="KW-1185">Reference proteome</keyword>
<feature type="region of interest" description="Disordered" evidence="2">
    <location>
        <begin position="357"/>
        <end position="494"/>
    </location>
</feature>
<organism evidence="4 5">
    <name type="scientific">Caldalkalibacillus uzonensis</name>
    <dbReference type="NCBI Taxonomy" id="353224"/>
    <lineage>
        <taxon>Bacteria</taxon>
        <taxon>Bacillati</taxon>
        <taxon>Bacillota</taxon>
        <taxon>Bacilli</taxon>
        <taxon>Bacillales</taxon>
        <taxon>Bacillaceae</taxon>
        <taxon>Caldalkalibacillus</taxon>
    </lineage>
</organism>
<comment type="caution">
    <text evidence="4">The sequence shown here is derived from an EMBL/GenBank/DDBJ whole genome shotgun (WGS) entry which is preliminary data.</text>
</comment>
<feature type="compositionally biased region" description="Low complexity" evidence="2">
    <location>
        <begin position="392"/>
        <end position="401"/>
    </location>
</feature>
<evidence type="ECO:0000313" key="4">
    <source>
        <dbReference type="EMBL" id="MDQ0337455.1"/>
    </source>
</evidence>
<feature type="transmembrane region" description="Helical" evidence="3">
    <location>
        <begin position="57"/>
        <end position="76"/>
    </location>
</feature>
<dbReference type="EMBL" id="JAUSUQ010000001">
    <property type="protein sequence ID" value="MDQ0337455.1"/>
    <property type="molecule type" value="Genomic_DNA"/>
</dbReference>
<feature type="coiled-coil region" evidence="1">
    <location>
        <begin position="170"/>
        <end position="242"/>
    </location>
</feature>
<protein>
    <submittedName>
        <fullName evidence="4">Molybdopterin converting factor small subunit/gas vesicle protein</fullName>
    </submittedName>
</protein>
<reference evidence="4 5" key="1">
    <citation type="submission" date="2023-07" db="EMBL/GenBank/DDBJ databases">
        <title>Genomic Encyclopedia of Type Strains, Phase IV (KMG-IV): sequencing the most valuable type-strain genomes for metagenomic binning, comparative biology and taxonomic classification.</title>
        <authorList>
            <person name="Goeker M."/>
        </authorList>
    </citation>
    <scope>NUCLEOTIDE SEQUENCE [LARGE SCALE GENOMIC DNA]</scope>
    <source>
        <strain evidence="4 5">DSM 17740</strain>
    </source>
</reference>
<dbReference type="PANTHER" id="PTHR40903:SF1">
    <property type="entry name" value="HYPHALLY REGULATED CELL WALL PROTEIN 3"/>
    <property type="match status" value="1"/>
</dbReference>
<evidence type="ECO:0000256" key="1">
    <source>
        <dbReference type="SAM" id="Coils"/>
    </source>
</evidence>
<evidence type="ECO:0000313" key="5">
    <source>
        <dbReference type="Proteomes" id="UP001232445"/>
    </source>
</evidence>
<feature type="transmembrane region" description="Helical" evidence="3">
    <location>
        <begin position="20"/>
        <end position="45"/>
    </location>
</feature>
<gene>
    <name evidence="4" type="ORF">J2S00_000225</name>
</gene>
<dbReference type="RefSeq" id="WP_307334609.1">
    <property type="nucleotide sequence ID" value="NZ_JAUSUQ010000001.1"/>
</dbReference>
<keyword evidence="1" id="KW-0175">Coiled coil</keyword>
<evidence type="ECO:0000256" key="3">
    <source>
        <dbReference type="SAM" id="Phobius"/>
    </source>
</evidence>
<keyword evidence="3" id="KW-0472">Membrane</keyword>
<feature type="compositionally biased region" description="Gly residues" evidence="2">
    <location>
        <begin position="402"/>
        <end position="450"/>
    </location>
</feature>
<feature type="compositionally biased region" description="Low complexity" evidence="2">
    <location>
        <begin position="363"/>
        <end position="384"/>
    </location>
</feature>